<protein>
    <recommendedName>
        <fullName evidence="2">NADH dehydrogenase [ubiquinone] 1 alpha subcomplex subunit 12</fullName>
    </recommendedName>
</protein>
<keyword evidence="2" id="KW-0813">Transport</keyword>
<dbReference type="GO" id="GO:0045271">
    <property type="term" value="C:respiratory chain complex I"/>
    <property type="evidence" value="ECO:0007669"/>
    <property type="project" value="InterPro"/>
</dbReference>
<keyword evidence="2" id="KW-0249">Electron transport</keyword>
<comment type="function">
    <text evidence="2">Accessory subunit of the mitochondrial membrane respiratory chain NADH dehydrogenase (Complex I), that is believed not to be involved in catalysis. Complex I functions in the transfer of electrons from NADH to the respiratory chain. The immediate electron acceptor for the enzyme is believed to be ubiquinone.</text>
</comment>
<keyword evidence="2" id="KW-0679">Respiratory chain</keyword>
<comment type="subcellular location">
    <subcellularLocation>
        <location evidence="2">Mitochondrion inner membrane</location>
        <topology evidence="2">Peripheral membrane protein</topology>
        <orientation evidence="2">Matrix side</orientation>
    </subcellularLocation>
</comment>
<accession>A0A7S3PID7</accession>
<name>A0A7S3PID7_9STRA</name>
<dbReference type="EMBL" id="HBIN01013725">
    <property type="protein sequence ID" value="CAE0440235.1"/>
    <property type="molecule type" value="Transcribed_RNA"/>
</dbReference>
<organism evidence="3">
    <name type="scientific">Aplanochytrium stocchinoi</name>
    <dbReference type="NCBI Taxonomy" id="215587"/>
    <lineage>
        <taxon>Eukaryota</taxon>
        <taxon>Sar</taxon>
        <taxon>Stramenopiles</taxon>
        <taxon>Bigyra</taxon>
        <taxon>Labyrinthulomycetes</taxon>
        <taxon>Thraustochytrida</taxon>
        <taxon>Thraustochytriidae</taxon>
        <taxon>Aplanochytrium</taxon>
    </lineage>
</organism>
<dbReference type="GO" id="GO:0006979">
    <property type="term" value="P:response to oxidative stress"/>
    <property type="evidence" value="ECO:0007669"/>
    <property type="project" value="TreeGrafter"/>
</dbReference>
<keyword evidence="2" id="KW-0496">Mitochondrion</keyword>
<evidence type="ECO:0000313" key="3">
    <source>
        <dbReference type="EMBL" id="CAE0440235.1"/>
    </source>
</evidence>
<sequence length="201" mass="23446">MAEYIKALQMWGVKGTFRHLYMFKRIKMGRLAGVDEFGNKYFENQSYPYGQHRWVEHKNWESQQLAEPSVVPPLWHGWLHSMTDQVPQDNKINTSVTGKEIAHGDDTPVSNHYNTEHLKKWRPNPTLKRERGYGYGSTVSEPGENAFYTQTGHPMNPFHKSEEIDIEAWDAAPKGTSASVDEGDETWQKFYKQRQKMNQQK</sequence>
<dbReference type="AlphaFoldDB" id="A0A7S3PID7"/>
<proteinExistence type="inferred from homology"/>
<keyword evidence="2" id="KW-0472">Membrane</keyword>
<dbReference type="GO" id="GO:0005743">
    <property type="term" value="C:mitochondrial inner membrane"/>
    <property type="evidence" value="ECO:0007669"/>
    <property type="project" value="UniProtKB-SubCell"/>
</dbReference>
<dbReference type="Pfam" id="PF05071">
    <property type="entry name" value="NDUFA12"/>
    <property type="match status" value="1"/>
</dbReference>
<dbReference type="InterPro" id="IPR007763">
    <property type="entry name" value="NDUFA12"/>
</dbReference>
<evidence type="ECO:0000256" key="2">
    <source>
        <dbReference type="RuleBase" id="RU363103"/>
    </source>
</evidence>
<dbReference type="PANTHER" id="PTHR12910:SF2">
    <property type="entry name" value="NADH DEHYDROGENASE [UBIQUINONE] 1 ALPHA SUBCOMPLEX SUBUNIT 12"/>
    <property type="match status" value="1"/>
</dbReference>
<dbReference type="PANTHER" id="PTHR12910">
    <property type="entry name" value="NADH-UBIQUINONE OXIDOREDUCTASE SUBUNIT B17.2"/>
    <property type="match status" value="1"/>
</dbReference>
<reference evidence="3" key="1">
    <citation type="submission" date="2021-01" db="EMBL/GenBank/DDBJ databases">
        <authorList>
            <person name="Corre E."/>
            <person name="Pelletier E."/>
            <person name="Niang G."/>
            <person name="Scheremetjew M."/>
            <person name="Finn R."/>
            <person name="Kale V."/>
            <person name="Holt S."/>
            <person name="Cochrane G."/>
            <person name="Meng A."/>
            <person name="Brown T."/>
            <person name="Cohen L."/>
        </authorList>
    </citation>
    <scope>NUCLEOTIDE SEQUENCE</scope>
    <source>
        <strain evidence="3">GSBS06</strain>
    </source>
</reference>
<comment type="similarity">
    <text evidence="1 2">Belongs to the complex I NDUFA12 subunit family.</text>
</comment>
<gene>
    <name evidence="3" type="ORF">ASTO00021_LOCUS10376</name>
</gene>
<evidence type="ECO:0000256" key="1">
    <source>
        <dbReference type="ARBA" id="ARBA00007355"/>
    </source>
</evidence>
<keyword evidence="2" id="KW-0999">Mitochondrion inner membrane</keyword>